<dbReference type="RefSeq" id="WP_014221318.1">
    <property type="nucleotide sequence ID" value="NZ_LWBO01000012.1"/>
</dbReference>
<dbReference type="Proteomes" id="UP000192277">
    <property type="component" value="Unassembled WGS sequence"/>
</dbReference>
<name>A0ABX3NV38_9BACT</name>
<reference evidence="2 3" key="1">
    <citation type="submission" date="2016-04" db="EMBL/GenBank/DDBJ databases">
        <authorList>
            <person name="Chen L."/>
            <person name="Zhuang W."/>
            <person name="Wang G."/>
        </authorList>
    </citation>
    <scope>NUCLEOTIDE SEQUENCE [LARGE SCALE GENOMIC DNA]</scope>
    <source>
        <strain evidence="3">GR20</strain>
    </source>
</reference>
<dbReference type="SUPFAM" id="SSF52266">
    <property type="entry name" value="SGNH hydrolase"/>
    <property type="match status" value="1"/>
</dbReference>
<sequence length="339" mass="39623">MKQFLSKILLYLLVTVVLSGIIIYTFISQKPEFFLGTAVDYFQCRYQYDQINKKTGYPNIIIGDSRGNASLNPRQLGEHWINLSIPGSDLFEGYITLKRYLQHNKVDTLVMVYGMSYISEYSRWFNLRTIPYQFIDNSELEELEQLERKYNYLFHNHAAGNKTLRYDQFVRKLKYWHAPFSYRATFLDGLNNFCFTQAETNMAKQKVLTQLSNYRGYTNFGVADSNSTNSIDGSLKFEPGQINRYYLDQIMQLAAAHNMAVYLVKPPMNQTSFTSYNKSVYETTINQFLEGLQKKYPRLCVLQTDVWLPDTMFGDPLHVNSKGTAKFSQEVKERLAYRH</sequence>
<evidence type="ECO:0000256" key="1">
    <source>
        <dbReference type="SAM" id="Phobius"/>
    </source>
</evidence>
<dbReference type="EMBL" id="LWBO01000012">
    <property type="protein sequence ID" value="OQP48140.1"/>
    <property type="molecule type" value="Genomic_DNA"/>
</dbReference>
<keyword evidence="1" id="KW-1133">Transmembrane helix</keyword>
<evidence type="ECO:0000313" key="3">
    <source>
        <dbReference type="Proteomes" id="UP000192277"/>
    </source>
</evidence>
<proteinExistence type="predicted"/>
<keyword evidence="3" id="KW-1185">Reference proteome</keyword>
<accession>A0ABX3NV38</accession>
<evidence type="ECO:0000313" key="2">
    <source>
        <dbReference type="EMBL" id="OQP48140.1"/>
    </source>
</evidence>
<comment type="caution">
    <text evidence="2">The sequence shown here is derived from an EMBL/GenBank/DDBJ whole genome shotgun (WGS) entry which is preliminary data.</text>
</comment>
<protein>
    <recommendedName>
        <fullName evidence="4">DUF1574 domain-containing protein</fullName>
    </recommendedName>
</protein>
<organism evidence="2 3">
    <name type="scientific">Niastella koreensis</name>
    <dbReference type="NCBI Taxonomy" id="354356"/>
    <lineage>
        <taxon>Bacteria</taxon>
        <taxon>Pseudomonadati</taxon>
        <taxon>Bacteroidota</taxon>
        <taxon>Chitinophagia</taxon>
        <taxon>Chitinophagales</taxon>
        <taxon>Chitinophagaceae</taxon>
        <taxon>Niastella</taxon>
    </lineage>
</organism>
<feature type="transmembrane region" description="Helical" evidence="1">
    <location>
        <begin position="9"/>
        <end position="27"/>
    </location>
</feature>
<keyword evidence="1" id="KW-0472">Membrane</keyword>
<evidence type="ECO:0008006" key="4">
    <source>
        <dbReference type="Google" id="ProtNLM"/>
    </source>
</evidence>
<keyword evidence="1" id="KW-0812">Transmembrane</keyword>
<gene>
    <name evidence="2" type="ORF">A4D02_05300</name>
</gene>